<gene>
    <name evidence="2" type="ORF">N7449_008319</name>
</gene>
<evidence type="ECO:0000313" key="2">
    <source>
        <dbReference type="EMBL" id="KAJ5192177.1"/>
    </source>
</evidence>
<dbReference type="InterPro" id="IPR002110">
    <property type="entry name" value="Ankyrin_rpt"/>
</dbReference>
<evidence type="ECO:0000313" key="3">
    <source>
        <dbReference type="Proteomes" id="UP001150942"/>
    </source>
</evidence>
<dbReference type="EMBL" id="JAPQKQ010000006">
    <property type="protein sequence ID" value="KAJ5192177.1"/>
    <property type="molecule type" value="Genomic_DNA"/>
</dbReference>
<comment type="caution">
    <text evidence="2">The sequence shown here is derived from an EMBL/GenBank/DDBJ whole genome shotgun (WGS) entry which is preliminary data.</text>
</comment>
<dbReference type="PROSITE" id="PS50088">
    <property type="entry name" value="ANK_REPEAT"/>
    <property type="match status" value="1"/>
</dbReference>
<accession>A0A9W9J9T0</accession>
<evidence type="ECO:0000256" key="1">
    <source>
        <dbReference type="PROSITE-ProRule" id="PRU00023"/>
    </source>
</evidence>
<dbReference type="SUPFAM" id="SSF48403">
    <property type="entry name" value="Ankyrin repeat"/>
    <property type="match status" value="1"/>
</dbReference>
<dbReference type="Pfam" id="PF00023">
    <property type="entry name" value="Ank"/>
    <property type="match status" value="1"/>
</dbReference>
<dbReference type="Gene3D" id="1.25.40.20">
    <property type="entry name" value="Ankyrin repeat-containing domain"/>
    <property type="match status" value="1"/>
</dbReference>
<keyword evidence="1" id="KW-0040">ANK repeat</keyword>
<sequence>MVSAANTESAEVFAIWNMHFKSYSKSKDVLNYPILRLRDLAKQERLATALREQASLGNLTTDQLGVGLKVVASSTCSVSIAKVLLDCGAVVDFRTWKSRKCTWAKTPLKLAAAKRTREGAEMMKLLLLAGADPNVLYQPERASEPTTAGMERGAQNVSKWLGMTWDELVEWAADQRSGSTR</sequence>
<organism evidence="2 3">
    <name type="scientific">Penicillium cf. viridicatum</name>
    <dbReference type="NCBI Taxonomy" id="2972119"/>
    <lineage>
        <taxon>Eukaryota</taxon>
        <taxon>Fungi</taxon>
        <taxon>Dikarya</taxon>
        <taxon>Ascomycota</taxon>
        <taxon>Pezizomycotina</taxon>
        <taxon>Eurotiomycetes</taxon>
        <taxon>Eurotiomycetidae</taxon>
        <taxon>Eurotiales</taxon>
        <taxon>Aspergillaceae</taxon>
        <taxon>Penicillium</taxon>
    </lineage>
</organism>
<feature type="repeat" description="ANK" evidence="1">
    <location>
        <begin position="103"/>
        <end position="138"/>
    </location>
</feature>
<name>A0A9W9J9T0_9EURO</name>
<dbReference type="OrthoDB" id="4364912at2759"/>
<proteinExistence type="predicted"/>
<keyword evidence="3" id="KW-1185">Reference proteome</keyword>
<evidence type="ECO:0008006" key="4">
    <source>
        <dbReference type="Google" id="ProtNLM"/>
    </source>
</evidence>
<dbReference type="Proteomes" id="UP001150942">
    <property type="component" value="Unassembled WGS sequence"/>
</dbReference>
<reference evidence="2" key="2">
    <citation type="journal article" date="2023" name="IMA Fungus">
        <title>Comparative genomic study of the Penicillium genus elucidates a diverse pangenome and 15 lateral gene transfer events.</title>
        <authorList>
            <person name="Petersen C."/>
            <person name="Sorensen T."/>
            <person name="Nielsen M.R."/>
            <person name="Sondergaard T.E."/>
            <person name="Sorensen J.L."/>
            <person name="Fitzpatrick D.A."/>
            <person name="Frisvad J.C."/>
            <person name="Nielsen K.L."/>
        </authorList>
    </citation>
    <scope>NUCLEOTIDE SEQUENCE</scope>
    <source>
        <strain evidence="2">IBT 20477</strain>
    </source>
</reference>
<dbReference type="InterPro" id="IPR036770">
    <property type="entry name" value="Ankyrin_rpt-contain_sf"/>
</dbReference>
<protein>
    <recommendedName>
        <fullName evidence="4">Ankyrin repeat protein</fullName>
    </recommendedName>
</protein>
<dbReference type="AlphaFoldDB" id="A0A9W9J9T0"/>
<reference evidence="2" key="1">
    <citation type="submission" date="2022-11" db="EMBL/GenBank/DDBJ databases">
        <authorList>
            <person name="Petersen C."/>
        </authorList>
    </citation>
    <scope>NUCLEOTIDE SEQUENCE</scope>
    <source>
        <strain evidence="2">IBT 20477</strain>
    </source>
</reference>